<name>A0ABW0TF46_9BACL</name>
<sequence length="239" mass="27311">MAKLYIRPRENFFIQEPIVDVGSGPNQSYSLTLNYKTPGWIAFDFATQIAHNAEGELTQARFEFFVDGVKRFTARGPYAFPRVYVYVDEGKHTFEWKNNSDFGATDWSKIRYINGTAFELVDDFVGIDQETPPQTLQKINTMDTLNGFNRYQQGSPGGVEINFTLTFAPKKDADDNVLSAYDHYANFMDKFPNFYILKYNYGLFGGAILDPQASNKGPLTFLDCLFHSPMKSKNDVEVW</sequence>
<reference evidence="2" key="1">
    <citation type="journal article" date="2019" name="Int. J. Syst. Evol. Microbiol.">
        <title>The Global Catalogue of Microorganisms (GCM) 10K type strain sequencing project: providing services to taxonomists for standard genome sequencing and annotation.</title>
        <authorList>
            <consortium name="The Broad Institute Genomics Platform"/>
            <consortium name="The Broad Institute Genome Sequencing Center for Infectious Disease"/>
            <person name="Wu L."/>
            <person name="Ma J."/>
        </authorList>
    </citation>
    <scope>NUCLEOTIDE SEQUENCE [LARGE SCALE GENOMIC DNA]</scope>
    <source>
        <strain evidence="2">CGMCC 4.1434</strain>
    </source>
</reference>
<proteinExistence type="predicted"/>
<protein>
    <submittedName>
        <fullName evidence="1">Uncharacterized protein</fullName>
    </submittedName>
</protein>
<evidence type="ECO:0000313" key="1">
    <source>
        <dbReference type="EMBL" id="MFC5587550.1"/>
    </source>
</evidence>
<dbReference type="Proteomes" id="UP001596109">
    <property type="component" value="Unassembled WGS sequence"/>
</dbReference>
<dbReference type="EMBL" id="JBHSNO010000001">
    <property type="protein sequence ID" value="MFC5587550.1"/>
    <property type="molecule type" value="Genomic_DNA"/>
</dbReference>
<dbReference type="RefSeq" id="WP_381429661.1">
    <property type="nucleotide sequence ID" value="NZ_JBHSNO010000001.1"/>
</dbReference>
<keyword evidence="2" id="KW-1185">Reference proteome</keyword>
<comment type="caution">
    <text evidence="1">The sequence shown here is derived from an EMBL/GenBank/DDBJ whole genome shotgun (WGS) entry which is preliminary data.</text>
</comment>
<gene>
    <name evidence="1" type="ORF">ACFPRA_01335</name>
</gene>
<organism evidence="1 2">
    <name type="scientific">Sporosarcina soli</name>
    <dbReference type="NCBI Taxonomy" id="334736"/>
    <lineage>
        <taxon>Bacteria</taxon>
        <taxon>Bacillati</taxon>
        <taxon>Bacillota</taxon>
        <taxon>Bacilli</taxon>
        <taxon>Bacillales</taxon>
        <taxon>Caryophanaceae</taxon>
        <taxon>Sporosarcina</taxon>
    </lineage>
</organism>
<evidence type="ECO:0000313" key="2">
    <source>
        <dbReference type="Proteomes" id="UP001596109"/>
    </source>
</evidence>
<accession>A0ABW0TF46</accession>